<feature type="transmembrane region" description="Helical" evidence="1">
    <location>
        <begin position="88"/>
        <end position="112"/>
    </location>
</feature>
<keyword evidence="1" id="KW-0812">Transmembrane</keyword>
<proteinExistence type="predicted"/>
<dbReference type="Pfam" id="PF07670">
    <property type="entry name" value="Gate"/>
    <property type="match status" value="1"/>
</dbReference>
<reference evidence="3 4" key="1">
    <citation type="submission" date="2017-02" db="EMBL/GenBank/DDBJ databases">
        <authorList>
            <person name="Peterson S.W."/>
        </authorList>
    </citation>
    <scope>NUCLEOTIDE SEQUENCE [LARGE SCALE GENOMIC DNA]</scope>
    <source>
        <strain evidence="3 4">DSM 15102</strain>
    </source>
</reference>
<accession>A0A1T4MEV1</accession>
<evidence type="ECO:0000259" key="2">
    <source>
        <dbReference type="Pfam" id="PF07670"/>
    </source>
</evidence>
<keyword evidence="1" id="KW-0472">Membrane</keyword>
<feature type="transmembrane region" description="Helical" evidence="1">
    <location>
        <begin position="133"/>
        <end position="153"/>
    </location>
</feature>
<keyword evidence="4" id="KW-1185">Reference proteome</keyword>
<evidence type="ECO:0000256" key="1">
    <source>
        <dbReference type="SAM" id="Phobius"/>
    </source>
</evidence>
<dbReference type="RefSeq" id="WP_087678734.1">
    <property type="nucleotide sequence ID" value="NZ_FUWV01000007.1"/>
</dbReference>
<sequence>MINILWFFMIGIGIIVGLFNGRLEAITHAAMDSAQLAVEMCMGFIGIWALWLGLMNVAQKSGVIYYLSKLISPVLKILFPDVPKNHPAMGAMIMNMAANMMGLGNAATPLGLKAMEELQKLNDYKNRASNAMCTFLVINTSSIQLIPTTVIALRMSAGSNNPTEIIGTSLIATTVSTIVGILSVRLLEKRGEEQ</sequence>
<evidence type="ECO:0000313" key="3">
    <source>
        <dbReference type="EMBL" id="SJZ65298.1"/>
    </source>
</evidence>
<protein>
    <submittedName>
        <fullName evidence="3">Spore maturation protein A</fullName>
    </submittedName>
</protein>
<keyword evidence="1" id="KW-1133">Transmembrane helix</keyword>
<dbReference type="EMBL" id="FUWV01000007">
    <property type="protein sequence ID" value="SJZ65298.1"/>
    <property type="molecule type" value="Genomic_DNA"/>
</dbReference>
<dbReference type="AlphaFoldDB" id="A0A1T4MEV1"/>
<gene>
    <name evidence="3" type="ORF">SAMN02745973_01298</name>
</gene>
<feature type="transmembrane region" description="Helical" evidence="1">
    <location>
        <begin position="44"/>
        <end position="68"/>
    </location>
</feature>
<evidence type="ECO:0000313" key="4">
    <source>
        <dbReference type="Proteomes" id="UP000196365"/>
    </source>
</evidence>
<organism evidence="3 4">
    <name type="scientific">Garciella nitratireducens DSM 15102</name>
    <dbReference type="NCBI Taxonomy" id="1121911"/>
    <lineage>
        <taxon>Bacteria</taxon>
        <taxon>Bacillati</taxon>
        <taxon>Bacillota</taxon>
        <taxon>Clostridia</taxon>
        <taxon>Eubacteriales</taxon>
        <taxon>Eubacteriaceae</taxon>
        <taxon>Garciella</taxon>
    </lineage>
</organism>
<feature type="transmembrane region" description="Helical" evidence="1">
    <location>
        <begin position="6"/>
        <end position="23"/>
    </location>
</feature>
<feature type="domain" description="Nucleoside transporter/FeoB GTPase Gate" evidence="2">
    <location>
        <begin position="43"/>
        <end position="151"/>
    </location>
</feature>
<name>A0A1T4MEV1_9FIRM</name>
<dbReference type="OrthoDB" id="9782481at2"/>
<feature type="transmembrane region" description="Helical" evidence="1">
    <location>
        <begin position="165"/>
        <end position="187"/>
    </location>
</feature>
<dbReference type="Proteomes" id="UP000196365">
    <property type="component" value="Unassembled WGS sequence"/>
</dbReference>
<dbReference type="InterPro" id="IPR011642">
    <property type="entry name" value="Gate_dom"/>
</dbReference>